<gene>
    <name evidence="2" type="ORF">BK648_24555</name>
</gene>
<proteinExistence type="inferred from homology"/>
<dbReference type="RefSeq" id="WP_123718319.1">
    <property type="nucleotide sequence ID" value="NZ_MOAY01000081.1"/>
</dbReference>
<dbReference type="EMBL" id="MOAY01000081">
    <property type="protein sequence ID" value="ROM33935.1"/>
    <property type="molecule type" value="Genomic_DNA"/>
</dbReference>
<dbReference type="AlphaFoldDB" id="A0A423ERI6"/>
<dbReference type="Proteomes" id="UP000284656">
    <property type="component" value="Unassembled WGS sequence"/>
</dbReference>
<reference evidence="2 3" key="1">
    <citation type="submission" date="2016-10" db="EMBL/GenBank/DDBJ databases">
        <title>Comparative genome analysis of multiple Pseudomonas spp. focuses on biocontrol and plant growth promoting traits.</title>
        <authorList>
            <person name="Tao X.-Y."/>
            <person name="Taylor C.G."/>
        </authorList>
    </citation>
    <scope>NUCLEOTIDE SEQUENCE [LARGE SCALE GENOMIC DNA]</scope>
    <source>
        <strain evidence="2 3">29G9</strain>
    </source>
</reference>
<accession>A0A423ERI6</accession>
<evidence type="ECO:0000313" key="2">
    <source>
        <dbReference type="EMBL" id="ROM33935.1"/>
    </source>
</evidence>
<comment type="similarity">
    <text evidence="1">Belongs to the enoyl-CoA hydratase/isomerase family.</text>
</comment>
<dbReference type="InterPro" id="IPR001753">
    <property type="entry name" value="Enoyl-CoA_hydra/iso"/>
</dbReference>
<dbReference type="Gene3D" id="3.90.226.10">
    <property type="entry name" value="2-enoyl-CoA Hydratase, Chain A, domain 1"/>
    <property type="match status" value="1"/>
</dbReference>
<dbReference type="Pfam" id="PF00378">
    <property type="entry name" value="ECH_1"/>
    <property type="match status" value="1"/>
</dbReference>
<evidence type="ECO:0000256" key="1">
    <source>
        <dbReference type="ARBA" id="ARBA00005254"/>
    </source>
</evidence>
<dbReference type="CDD" id="cd06558">
    <property type="entry name" value="crotonase-like"/>
    <property type="match status" value="1"/>
</dbReference>
<comment type="caution">
    <text evidence="2">The sequence shown here is derived from an EMBL/GenBank/DDBJ whole genome shotgun (WGS) entry which is preliminary data.</text>
</comment>
<dbReference type="InterPro" id="IPR029045">
    <property type="entry name" value="ClpP/crotonase-like_dom_sf"/>
</dbReference>
<dbReference type="PANTHER" id="PTHR43802">
    <property type="entry name" value="ENOYL-COA HYDRATASE"/>
    <property type="match status" value="1"/>
</dbReference>
<organism evidence="2 3">
    <name type="scientific">Pseudomonas poae</name>
    <dbReference type="NCBI Taxonomy" id="200451"/>
    <lineage>
        <taxon>Bacteria</taxon>
        <taxon>Pseudomonadati</taxon>
        <taxon>Pseudomonadota</taxon>
        <taxon>Gammaproteobacteria</taxon>
        <taxon>Pseudomonadales</taxon>
        <taxon>Pseudomonadaceae</taxon>
        <taxon>Pseudomonas</taxon>
    </lineage>
</organism>
<dbReference type="GO" id="GO:0003824">
    <property type="term" value="F:catalytic activity"/>
    <property type="evidence" value="ECO:0007669"/>
    <property type="project" value="UniProtKB-ARBA"/>
</dbReference>
<evidence type="ECO:0000313" key="3">
    <source>
        <dbReference type="Proteomes" id="UP000284656"/>
    </source>
</evidence>
<sequence length="264" mass="29318">MAYKTLLYSVTPDHVATITINRPQAMNAFTLQMRRDFEDVWKRIREDDEVHAVVLRAAEGRAFSTGADVKTALTENILGSDNPWNVSDPGDSLGPRSNQVWKPVVTAVHGLCCAGAFYWLNESDIIICSDDAQFFDPHVSYGMVCAVEPIGMSYRLPLQEVLRMSLLGNDERLSAQTALRIGLVSEVVELGNLWARAHDLAAKIANKPPAAVQGTVRAIWESLDMPRKEAINHGLRYCLIGNPVAQAELDLEALRKQTKTFDIR</sequence>
<dbReference type="PANTHER" id="PTHR43802:SF1">
    <property type="entry name" value="IP11341P-RELATED"/>
    <property type="match status" value="1"/>
</dbReference>
<protein>
    <submittedName>
        <fullName evidence="2">Enoyl-CoA hydratase</fullName>
    </submittedName>
</protein>
<name>A0A423ERI6_9PSED</name>
<dbReference type="SUPFAM" id="SSF52096">
    <property type="entry name" value="ClpP/crotonase"/>
    <property type="match status" value="1"/>
</dbReference>